<feature type="domain" description="TM7S3/TM198-like" evidence="10">
    <location>
        <begin position="309"/>
        <end position="501"/>
    </location>
</feature>
<name>A0A4V1IV72_9FUNG</name>
<feature type="transmembrane region" description="Helical" evidence="8">
    <location>
        <begin position="440"/>
        <end position="462"/>
    </location>
</feature>
<feature type="transmembrane region" description="Helical" evidence="8">
    <location>
        <begin position="385"/>
        <end position="403"/>
    </location>
</feature>
<sequence length="517" mass="53829">MRGPAAAASRRAARSWPMLLLCTLLGLSLVHLQAPSTAAAAAAAAGARREAESTGPPGAVQRMMYPHTRSFAAEPTSVPVVVRVPRNMPADAAMASAASAGEFAPTTAAPSGRLHDEQSRSYSMPTAHGALSGQVAPPAPPAGPVVPLSVAMNAANAATTAVSSASNYWTSRRADAPGTAPHSAAAAVNAAGTVARSRDARPPAAVAPQRPRTTDAGQDGLFASALGPASARVQRPVDGDRLAWPAWADAEAEADPAATPTLRPGARLAQSVESKVVAPVTPMESTEDPPIYERISQRRIDWSLGIFAIIIIIQGIYLTFVGHRLVRIMIFLAGFYAGALIAYAVLVNVERNRGVPIDAWIWFIAILLSGILFGAMLLCLYRVGLFILGALLGLVIAIAILSLRSQGLIHSVAGRAAFLALMALAGGIAILFLERPVMIIATAVLGSYAAFYGIDLFAGTGFADALPEFLGAGNGYDLTGPVGGMLIGWLVFCLLGMSYQFYSAYRDTLGLPGSRKW</sequence>
<proteinExistence type="inferred from homology"/>
<dbReference type="InterPro" id="IPR025256">
    <property type="entry name" value="TM7S3/TM198-like_dom"/>
</dbReference>
<keyword evidence="9" id="KW-0732">Signal</keyword>
<dbReference type="InterPro" id="IPR040236">
    <property type="entry name" value="TMEM198"/>
</dbReference>
<feature type="region of interest" description="Disordered" evidence="7">
    <location>
        <begin position="103"/>
        <end position="131"/>
    </location>
</feature>
<evidence type="ECO:0000256" key="1">
    <source>
        <dbReference type="ARBA" id="ARBA00004141"/>
    </source>
</evidence>
<feature type="compositionally biased region" description="Low complexity" evidence="7">
    <location>
        <begin position="202"/>
        <end position="211"/>
    </location>
</feature>
<protein>
    <recommendedName>
        <fullName evidence="6">Transmembrane protein 198</fullName>
    </recommendedName>
</protein>
<dbReference type="GO" id="GO:0005886">
    <property type="term" value="C:plasma membrane"/>
    <property type="evidence" value="ECO:0007669"/>
    <property type="project" value="TreeGrafter"/>
</dbReference>
<dbReference type="Proteomes" id="UP000274922">
    <property type="component" value="Unassembled WGS sequence"/>
</dbReference>
<dbReference type="OrthoDB" id="2162728at2759"/>
<dbReference type="PANTHER" id="PTHR31247">
    <property type="entry name" value="TRANSMEMBRANE PROTEIN 198 FAMILY MEMBER"/>
    <property type="match status" value="1"/>
</dbReference>
<dbReference type="Pfam" id="PF13886">
    <property type="entry name" value="TM7S3_TM198"/>
    <property type="match status" value="1"/>
</dbReference>
<evidence type="ECO:0000313" key="11">
    <source>
        <dbReference type="EMBL" id="RKP03049.1"/>
    </source>
</evidence>
<reference evidence="12" key="1">
    <citation type="journal article" date="2018" name="Nat. Microbiol.">
        <title>Leveraging single-cell genomics to expand the fungal tree of life.</title>
        <authorList>
            <person name="Ahrendt S.R."/>
            <person name="Quandt C.A."/>
            <person name="Ciobanu D."/>
            <person name="Clum A."/>
            <person name="Salamov A."/>
            <person name="Andreopoulos B."/>
            <person name="Cheng J.F."/>
            <person name="Woyke T."/>
            <person name="Pelin A."/>
            <person name="Henrissat B."/>
            <person name="Reynolds N.K."/>
            <person name="Benny G.L."/>
            <person name="Smith M.E."/>
            <person name="James T.Y."/>
            <person name="Grigoriev I.V."/>
        </authorList>
    </citation>
    <scope>NUCLEOTIDE SEQUENCE [LARGE SCALE GENOMIC DNA]</scope>
    <source>
        <strain evidence="12">ATCC 52028</strain>
    </source>
</reference>
<feature type="transmembrane region" description="Helical" evidence="8">
    <location>
        <begin position="415"/>
        <end position="433"/>
    </location>
</feature>
<feature type="transmembrane region" description="Helical" evidence="8">
    <location>
        <begin position="359"/>
        <end position="378"/>
    </location>
</feature>
<evidence type="ECO:0000313" key="12">
    <source>
        <dbReference type="Proteomes" id="UP000274922"/>
    </source>
</evidence>
<evidence type="ECO:0000256" key="6">
    <source>
        <dbReference type="ARBA" id="ARBA00049737"/>
    </source>
</evidence>
<dbReference type="STRING" id="1555241.A0A4V1IV72"/>
<evidence type="ECO:0000256" key="8">
    <source>
        <dbReference type="SAM" id="Phobius"/>
    </source>
</evidence>
<dbReference type="AlphaFoldDB" id="A0A4V1IV72"/>
<keyword evidence="5 8" id="KW-0472">Membrane</keyword>
<evidence type="ECO:0000256" key="4">
    <source>
        <dbReference type="ARBA" id="ARBA00022989"/>
    </source>
</evidence>
<gene>
    <name evidence="11" type="ORF">CXG81DRAFT_24359</name>
</gene>
<feature type="region of interest" description="Disordered" evidence="7">
    <location>
        <begin position="173"/>
        <end position="217"/>
    </location>
</feature>
<feature type="transmembrane region" description="Helical" evidence="8">
    <location>
        <begin position="302"/>
        <end position="321"/>
    </location>
</feature>
<accession>A0A4V1IV72</accession>
<evidence type="ECO:0000256" key="5">
    <source>
        <dbReference type="ARBA" id="ARBA00023136"/>
    </source>
</evidence>
<dbReference type="PANTHER" id="PTHR31247:SF5">
    <property type="entry name" value="DUF4203 DOMAIN-CONTAINING PROTEIN"/>
    <property type="match status" value="1"/>
</dbReference>
<evidence type="ECO:0000259" key="10">
    <source>
        <dbReference type="Pfam" id="PF13886"/>
    </source>
</evidence>
<keyword evidence="12" id="KW-1185">Reference proteome</keyword>
<evidence type="ECO:0000256" key="7">
    <source>
        <dbReference type="SAM" id="MobiDB-lite"/>
    </source>
</evidence>
<evidence type="ECO:0000256" key="3">
    <source>
        <dbReference type="ARBA" id="ARBA00022692"/>
    </source>
</evidence>
<evidence type="ECO:0000256" key="9">
    <source>
        <dbReference type="SAM" id="SignalP"/>
    </source>
</evidence>
<dbReference type="EMBL" id="ML014130">
    <property type="protein sequence ID" value="RKP03049.1"/>
    <property type="molecule type" value="Genomic_DNA"/>
</dbReference>
<comment type="similarity">
    <text evidence="2">Belongs to the TMEM198 family.</text>
</comment>
<keyword evidence="4 8" id="KW-1133">Transmembrane helix</keyword>
<feature type="compositionally biased region" description="Low complexity" evidence="7">
    <location>
        <begin position="176"/>
        <end position="195"/>
    </location>
</feature>
<organism evidence="11 12">
    <name type="scientific">Caulochytrium protostelioides</name>
    <dbReference type="NCBI Taxonomy" id="1555241"/>
    <lineage>
        <taxon>Eukaryota</taxon>
        <taxon>Fungi</taxon>
        <taxon>Fungi incertae sedis</taxon>
        <taxon>Chytridiomycota</taxon>
        <taxon>Chytridiomycota incertae sedis</taxon>
        <taxon>Chytridiomycetes</taxon>
        <taxon>Caulochytriales</taxon>
        <taxon>Caulochytriaceae</taxon>
        <taxon>Caulochytrium</taxon>
    </lineage>
</organism>
<feature type="chain" id="PRO_5020903523" description="Transmembrane protein 198" evidence="9">
    <location>
        <begin position="33"/>
        <end position="517"/>
    </location>
</feature>
<feature type="signal peptide" evidence="9">
    <location>
        <begin position="1"/>
        <end position="32"/>
    </location>
</feature>
<comment type="subcellular location">
    <subcellularLocation>
        <location evidence="1">Membrane</location>
        <topology evidence="1">Multi-pass membrane protein</topology>
    </subcellularLocation>
</comment>
<keyword evidence="3 8" id="KW-0812">Transmembrane</keyword>
<feature type="transmembrane region" description="Helical" evidence="8">
    <location>
        <begin position="482"/>
        <end position="502"/>
    </location>
</feature>
<evidence type="ECO:0000256" key="2">
    <source>
        <dbReference type="ARBA" id="ARBA00006244"/>
    </source>
</evidence>
<feature type="transmembrane region" description="Helical" evidence="8">
    <location>
        <begin position="328"/>
        <end position="347"/>
    </location>
</feature>